<feature type="compositionally biased region" description="Basic and acidic residues" evidence="1">
    <location>
        <begin position="65"/>
        <end position="75"/>
    </location>
</feature>
<dbReference type="Bgee" id="ENSOCUG00000022227">
    <property type="expression patterns" value="Expressed in autopod skin and 19 other cell types or tissues"/>
</dbReference>
<evidence type="ECO:0000313" key="3">
    <source>
        <dbReference type="Proteomes" id="UP000001811"/>
    </source>
</evidence>
<keyword evidence="3" id="KW-1185">Reference proteome</keyword>
<organism evidence="2 3">
    <name type="scientific">Oryctolagus cuniculus</name>
    <name type="common">Rabbit</name>
    <dbReference type="NCBI Taxonomy" id="9986"/>
    <lineage>
        <taxon>Eukaryota</taxon>
        <taxon>Metazoa</taxon>
        <taxon>Chordata</taxon>
        <taxon>Craniata</taxon>
        <taxon>Vertebrata</taxon>
        <taxon>Euteleostomi</taxon>
        <taxon>Mammalia</taxon>
        <taxon>Eutheria</taxon>
        <taxon>Euarchontoglires</taxon>
        <taxon>Glires</taxon>
        <taxon>Lagomorpha</taxon>
        <taxon>Leporidae</taxon>
        <taxon>Oryctolagus</taxon>
    </lineage>
</organism>
<dbReference type="Ensembl" id="ENSOCUT00000021466.2">
    <property type="protein sequence ID" value="ENSOCUP00000018191.2"/>
    <property type="gene ID" value="ENSOCUG00000022227.2"/>
</dbReference>
<feature type="region of interest" description="Disordered" evidence="1">
    <location>
        <begin position="151"/>
        <end position="250"/>
    </location>
</feature>
<dbReference type="eggNOG" id="KOG4494">
    <property type="taxonomic scope" value="Eukaryota"/>
</dbReference>
<dbReference type="PaxDb" id="9986-ENSOCUP00000018191"/>
<dbReference type="InParanoid" id="G1TMI1"/>
<feature type="compositionally biased region" description="Gly residues" evidence="1">
    <location>
        <begin position="125"/>
        <end position="136"/>
    </location>
</feature>
<dbReference type="STRING" id="9986.ENSOCUP00000018191"/>
<reference evidence="2 3" key="1">
    <citation type="journal article" date="2011" name="Nature">
        <title>A high-resolution map of human evolutionary constraint using 29 mammals.</title>
        <authorList>
            <person name="Lindblad-Toh K."/>
            <person name="Garber M."/>
            <person name="Zuk O."/>
            <person name="Lin M.F."/>
            <person name="Parker B.J."/>
            <person name="Washietl S."/>
            <person name="Kheradpour P."/>
            <person name="Ernst J."/>
            <person name="Jordan G."/>
            <person name="Mauceli E."/>
            <person name="Ward L.D."/>
            <person name="Lowe C.B."/>
            <person name="Holloway A.K."/>
            <person name="Clamp M."/>
            <person name="Gnerre S."/>
            <person name="Alfoldi J."/>
            <person name="Beal K."/>
            <person name="Chang J."/>
            <person name="Clawson H."/>
            <person name="Cuff J."/>
            <person name="Di Palma F."/>
            <person name="Fitzgerald S."/>
            <person name="Flicek P."/>
            <person name="Guttman M."/>
            <person name="Hubisz M.J."/>
            <person name="Jaffe D.B."/>
            <person name="Jungreis I."/>
            <person name="Kent W.J."/>
            <person name="Kostka D."/>
            <person name="Lara M."/>
            <person name="Martins A.L."/>
            <person name="Massingham T."/>
            <person name="Moltke I."/>
            <person name="Raney B.J."/>
            <person name="Rasmussen M.D."/>
            <person name="Robinson J."/>
            <person name="Stark A."/>
            <person name="Vilella A.J."/>
            <person name="Wen J."/>
            <person name="Xie X."/>
            <person name="Zody M.C."/>
            <person name="Baldwin J."/>
            <person name="Bloom T."/>
            <person name="Chin C.W."/>
            <person name="Heiman D."/>
            <person name="Nicol R."/>
            <person name="Nusbaum C."/>
            <person name="Young S."/>
            <person name="Wilkinson J."/>
            <person name="Worley K.C."/>
            <person name="Kovar C.L."/>
            <person name="Muzny D.M."/>
            <person name="Gibbs R.A."/>
            <person name="Cree A."/>
            <person name="Dihn H.H."/>
            <person name="Fowler G."/>
            <person name="Jhangiani S."/>
            <person name="Joshi V."/>
            <person name="Lee S."/>
            <person name="Lewis L.R."/>
            <person name="Nazareth L.V."/>
            <person name="Okwuonu G."/>
            <person name="Santibanez J."/>
            <person name="Warren W.C."/>
            <person name="Mardis E.R."/>
            <person name="Weinstock G.M."/>
            <person name="Wilson R.K."/>
            <person name="Delehaunty K."/>
            <person name="Dooling D."/>
            <person name="Fronik C."/>
            <person name="Fulton L."/>
            <person name="Fulton B."/>
            <person name="Graves T."/>
            <person name="Minx P."/>
            <person name="Sodergren E."/>
            <person name="Birney E."/>
            <person name="Margulies E.H."/>
            <person name="Herrero J."/>
            <person name="Green E.D."/>
            <person name="Haussler D."/>
            <person name="Siepel A."/>
            <person name="Goldman N."/>
            <person name="Pollard K.S."/>
            <person name="Pedersen J.S."/>
            <person name="Lander E.S."/>
            <person name="Kellis M."/>
        </authorList>
    </citation>
    <scope>NUCLEOTIDE SEQUENCE [LARGE SCALE GENOMIC DNA]</scope>
    <source>
        <strain evidence="3">Thorbecke</strain>
    </source>
</reference>
<feature type="region of interest" description="Disordered" evidence="1">
    <location>
        <begin position="65"/>
        <end position="139"/>
    </location>
</feature>
<reference evidence="2" key="2">
    <citation type="submission" date="2025-08" db="UniProtKB">
        <authorList>
            <consortium name="Ensembl"/>
        </authorList>
    </citation>
    <scope>IDENTIFICATION</scope>
    <source>
        <strain evidence="2">Thorbecke</strain>
    </source>
</reference>
<protein>
    <submittedName>
        <fullName evidence="2">Uncharacterized protein</fullName>
    </submittedName>
</protein>
<proteinExistence type="predicted"/>
<evidence type="ECO:0000313" key="2">
    <source>
        <dbReference type="Ensembl" id="ENSOCUP00000018191.2"/>
    </source>
</evidence>
<dbReference type="HOGENOM" id="CLU_047493_0_0_1"/>
<name>G1TMI1_RABIT</name>
<sequence length="250" mass="26936">MPSQPADPLEWNESMHALRISVGGLPVLASMTKAADPRFRPRWRVILPSVVGAAVLWLLYSHRPAPEDTGRDSVPHRGHCRPGHRLKGPGGEHVGQLPEEGLSDLVRQRGQGGRGVGQRARGAGVPPGGEGEGHGALGSDRLQREALLRGRPHGRHLPDRRHQGRALGHSAGRGRHRGERYLGPGPSLVPRRGRGWPAAGLPPTGAVTWGRAKPSPTWSWGRRRSVPSSSGPWPPRATPARGWGGVSRRF</sequence>
<feature type="compositionally biased region" description="Basic residues" evidence="1">
    <location>
        <begin position="76"/>
        <end position="87"/>
    </location>
</feature>
<evidence type="ECO:0000256" key="1">
    <source>
        <dbReference type="SAM" id="MobiDB-lite"/>
    </source>
</evidence>
<reference evidence="2" key="3">
    <citation type="submission" date="2025-09" db="UniProtKB">
        <authorList>
            <consortium name="Ensembl"/>
        </authorList>
    </citation>
    <scope>IDENTIFICATION</scope>
    <source>
        <strain evidence="2">Thorbecke</strain>
    </source>
</reference>
<dbReference type="Proteomes" id="UP000001811">
    <property type="component" value="Unplaced"/>
</dbReference>
<dbReference type="AlphaFoldDB" id="G1TMI1"/>
<accession>G1TMI1</accession>